<proteinExistence type="inferred from homology"/>
<evidence type="ECO:0000313" key="5">
    <source>
        <dbReference type="Proteomes" id="UP000298663"/>
    </source>
</evidence>
<dbReference type="STRING" id="34508.A0A4U5M0I3"/>
<sequence length="280" mass="31869">MAESSSVESKPKKKSNSSGRPARPHRCSESSHRRLKKAEKTESSAPEKQPEPVVCPSPSSIEVNKVMIDDEIDFSPAFLPHRLQSSYAFWVLHGSRGERKTSWEDCLKYLVSFRTVEGFWASHQHMKAPSMLDGGSDYYLFKDDIKPTWEDENNVKGGRWLVCFEQAKREELDCAWTDLLIALIGEQFSESEYICGAAVSVGKKHKEDKISIWTRDATDDEMNLRIGTKMKTLLKIGDEQKMKYVVHKASSSRANSKLKTRLTIPSQQAKDYLTPFDLDD</sequence>
<comment type="caution">
    <text evidence="4">The sequence shown here is derived from an EMBL/GenBank/DDBJ whole genome shotgun (WGS) entry which is preliminary data.</text>
</comment>
<dbReference type="Pfam" id="PF01652">
    <property type="entry name" value="IF4E"/>
    <property type="match status" value="1"/>
</dbReference>
<keyword evidence="5" id="KW-1185">Reference proteome</keyword>
<dbReference type="InterPro" id="IPR001040">
    <property type="entry name" value="TIF_eIF_4E"/>
</dbReference>
<keyword evidence="2" id="KW-0648">Protein biosynthesis</keyword>
<dbReference type="AlphaFoldDB" id="A0A4U5M0I3"/>
<reference evidence="4 5" key="2">
    <citation type="journal article" date="2019" name="G3 (Bethesda)">
        <title>Hybrid Assembly of the Genome of the Entomopathogenic Nematode Steinernema carpocapsae Identifies the X-Chromosome.</title>
        <authorList>
            <person name="Serra L."/>
            <person name="Macchietto M."/>
            <person name="Macias-Munoz A."/>
            <person name="McGill C.J."/>
            <person name="Rodriguez I.M."/>
            <person name="Rodriguez B."/>
            <person name="Murad R."/>
            <person name="Mortazavi A."/>
        </authorList>
    </citation>
    <scope>NUCLEOTIDE SEQUENCE [LARGE SCALE GENOMIC DNA]</scope>
    <source>
        <strain evidence="4 5">ALL</strain>
    </source>
</reference>
<dbReference type="SUPFAM" id="SSF55418">
    <property type="entry name" value="eIF4e-like"/>
    <property type="match status" value="1"/>
</dbReference>
<evidence type="ECO:0000256" key="1">
    <source>
        <dbReference type="ARBA" id="ARBA00032656"/>
    </source>
</evidence>
<organism evidence="4 5">
    <name type="scientific">Steinernema carpocapsae</name>
    <name type="common">Entomopathogenic nematode</name>
    <dbReference type="NCBI Taxonomy" id="34508"/>
    <lineage>
        <taxon>Eukaryota</taxon>
        <taxon>Metazoa</taxon>
        <taxon>Ecdysozoa</taxon>
        <taxon>Nematoda</taxon>
        <taxon>Chromadorea</taxon>
        <taxon>Rhabditida</taxon>
        <taxon>Tylenchina</taxon>
        <taxon>Panagrolaimomorpha</taxon>
        <taxon>Strongyloidoidea</taxon>
        <taxon>Steinernematidae</taxon>
        <taxon>Steinernema</taxon>
    </lineage>
</organism>
<dbReference type="GO" id="GO:0000340">
    <property type="term" value="F:RNA 7-methylguanosine cap binding"/>
    <property type="evidence" value="ECO:0007669"/>
    <property type="project" value="UniProtKB-ARBA"/>
</dbReference>
<dbReference type="InterPro" id="IPR023398">
    <property type="entry name" value="TIF_eIF4e-like"/>
</dbReference>
<dbReference type="GO" id="GO:0016281">
    <property type="term" value="C:eukaryotic translation initiation factor 4F complex"/>
    <property type="evidence" value="ECO:0007669"/>
    <property type="project" value="TreeGrafter"/>
</dbReference>
<dbReference type="EMBL" id="AZBU02000010">
    <property type="protein sequence ID" value="TKR62154.1"/>
    <property type="molecule type" value="Genomic_DNA"/>
</dbReference>
<protein>
    <recommendedName>
        <fullName evidence="1">eIF-4F 25 kDa subunit</fullName>
    </recommendedName>
</protein>
<dbReference type="OrthoDB" id="590761at2759"/>
<name>A0A4U5M0I3_STECR</name>
<keyword evidence="2" id="KW-0396">Initiation factor</keyword>
<accession>A0A4U5M0I3</accession>
<evidence type="ECO:0000313" key="4">
    <source>
        <dbReference type="EMBL" id="TKR62154.1"/>
    </source>
</evidence>
<feature type="region of interest" description="Disordered" evidence="3">
    <location>
        <begin position="1"/>
        <end position="58"/>
    </location>
</feature>
<dbReference type="InterPro" id="IPR019770">
    <property type="entry name" value="TIF_eIF_4E_CS"/>
</dbReference>
<evidence type="ECO:0000256" key="2">
    <source>
        <dbReference type="RuleBase" id="RU004374"/>
    </source>
</evidence>
<reference evidence="4 5" key="1">
    <citation type="journal article" date="2015" name="Genome Biol.">
        <title>Comparative genomics of Steinernema reveals deeply conserved gene regulatory networks.</title>
        <authorList>
            <person name="Dillman A.R."/>
            <person name="Macchietto M."/>
            <person name="Porter C.F."/>
            <person name="Rogers A."/>
            <person name="Williams B."/>
            <person name="Antoshechkin I."/>
            <person name="Lee M.M."/>
            <person name="Goodwin Z."/>
            <person name="Lu X."/>
            <person name="Lewis E.E."/>
            <person name="Goodrich-Blair H."/>
            <person name="Stock S.P."/>
            <person name="Adams B.J."/>
            <person name="Sternberg P.W."/>
            <person name="Mortazavi A."/>
        </authorList>
    </citation>
    <scope>NUCLEOTIDE SEQUENCE [LARGE SCALE GENOMIC DNA]</scope>
    <source>
        <strain evidence="4 5">ALL</strain>
    </source>
</reference>
<dbReference type="GO" id="GO:0003743">
    <property type="term" value="F:translation initiation factor activity"/>
    <property type="evidence" value="ECO:0007669"/>
    <property type="project" value="UniProtKB-KW"/>
</dbReference>
<comment type="similarity">
    <text evidence="2">Belongs to the eukaryotic initiation factor 4E family.</text>
</comment>
<gene>
    <name evidence="4" type="ORF">L596_026150</name>
</gene>
<dbReference type="PANTHER" id="PTHR11960">
    <property type="entry name" value="EUKARYOTIC TRANSLATION INITIATION FACTOR 4E RELATED"/>
    <property type="match status" value="1"/>
</dbReference>
<dbReference type="PROSITE" id="PS00813">
    <property type="entry name" value="IF4E"/>
    <property type="match status" value="1"/>
</dbReference>
<dbReference type="PANTHER" id="PTHR11960:SF69">
    <property type="entry name" value="EUKARYOTIC TRANSLATION INITIATION FACTOR 4E-3"/>
    <property type="match status" value="1"/>
</dbReference>
<dbReference type="Proteomes" id="UP000298663">
    <property type="component" value="Unassembled WGS sequence"/>
</dbReference>
<evidence type="ECO:0000256" key="3">
    <source>
        <dbReference type="SAM" id="MobiDB-lite"/>
    </source>
</evidence>
<keyword evidence="2" id="KW-0694">RNA-binding</keyword>
<dbReference type="Gene3D" id="3.30.760.10">
    <property type="entry name" value="RNA Cap, Translation Initiation Factor Eif4e"/>
    <property type="match status" value="1"/>
</dbReference>
<feature type="compositionally biased region" description="Basic and acidic residues" evidence="3">
    <location>
        <begin position="26"/>
        <end position="42"/>
    </location>
</feature>